<name>A0A2J6RXK0_HYAVF</name>
<dbReference type="AlphaFoldDB" id="A0A2J6RXK0"/>
<accession>A0A2J6RXK0</accession>
<dbReference type="Proteomes" id="UP000235786">
    <property type="component" value="Unassembled WGS sequence"/>
</dbReference>
<sequence length="274" mass="32579">MSKSVCEIRHDSHTFTSPMKDFESWKANAMERLKRPNAGRVNGQVLEFNPVRTRSDYARWYAWYRICRIEQEYFVDQNMDAPTLRDCFAHLTNLEKITMNTYNKMYTTDVYDRIGPWDYALDFPSNQIMMPGLRQLNSLLLAVGESQIKLRKLRAGLLSWWWFRNSEFIDNQNLIVRACESLTSLHLLLNCCGEEWRWEETPVCYRYLRRTNAIGVFLAKLPHLESLKLRFDDVNLIPEERRFPARLTYLIPEGHVWPKLRKLELGIFQTSELN</sequence>
<proteinExistence type="predicted"/>
<reference evidence="1 2" key="1">
    <citation type="submission" date="2016-04" db="EMBL/GenBank/DDBJ databases">
        <title>A degradative enzymes factory behind the ericoid mycorrhizal symbiosis.</title>
        <authorList>
            <consortium name="DOE Joint Genome Institute"/>
            <person name="Martino E."/>
            <person name="Morin E."/>
            <person name="Grelet G."/>
            <person name="Kuo A."/>
            <person name="Kohler A."/>
            <person name="Daghino S."/>
            <person name="Barry K."/>
            <person name="Choi C."/>
            <person name="Cichocki N."/>
            <person name="Clum A."/>
            <person name="Copeland A."/>
            <person name="Hainaut M."/>
            <person name="Haridas S."/>
            <person name="Labutti K."/>
            <person name="Lindquist E."/>
            <person name="Lipzen A."/>
            <person name="Khouja H.-R."/>
            <person name="Murat C."/>
            <person name="Ohm R."/>
            <person name="Olson A."/>
            <person name="Spatafora J."/>
            <person name="Veneault-Fourrey C."/>
            <person name="Henrissat B."/>
            <person name="Grigoriev I."/>
            <person name="Martin F."/>
            <person name="Perotto S."/>
        </authorList>
    </citation>
    <scope>NUCLEOTIDE SEQUENCE [LARGE SCALE GENOMIC DNA]</scope>
    <source>
        <strain evidence="1 2">F</strain>
    </source>
</reference>
<keyword evidence="2" id="KW-1185">Reference proteome</keyword>
<dbReference type="STRING" id="1149755.A0A2J6RXK0"/>
<dbReference type="EMBL" id="KZ613942">
    <property type="protein sequence ID" value="PMD43236.1"/>
    <property type="molecule type" value="Genomic_DNA"/>
</dbReference>
<dbReference type="OrthoDB" id="5422579at2759"/>
<gene>
    <name evidence="1" type="ORF">L207DRAFT_292085</name>
</gene>
<evidence type="ECO:0000313" key="2">
    <source>
        <dbReference type="Proteomes" id="UP000235786"/>
    </source>
</evidence>
<evidence type="ECO:0000313" key="1">
    <source>
        <dbReference type="EMBL" id="PMD43236.1"/>
    </source>
</evidence>
<organism evidence="1 2">
    <name type="scientific">Hyaloscypha variabilis (strain UAMH 11265 / GT02V1 / F)</name>
    <name type="common">Meliniomyces variabilis</name>
    <dbReference type="NCBI Taxonomy" id="1149755"/>
    <lineage>
        <taxon>Eukaryota</taxon>
        <taxon>Fungi</taxon>
        <taxon>Dikarya</taxon>
        <taxon>Ascomycota</taxon>
        <taxon>Pezizomycotina</taxon>
        <taxon>Leotiomycetes</taxon>
        <taxon>Helotiales</taxon>
        <taxon>Hyaloscyphaceae</taxon>
        <taxon>Hyaloscypha</taxon>
        <taxon>Hyaloscypha variabilis</taxon>
    </lineage>
</organism>
<protein>
    <submittedName>
        <fullName evidence="1">Uncharacterized protein</fullName>
    </submittedName>
</protein>